<accession>A0ABU5F7X7</accession>
<proteinExistence type="predicted"/>
<dbReference type="Gene3D" id="3.90.550.10">
    <property type="entry name" value="Spore Coat Polysaccharide Biosynthesis Protein SpsA, Chain A"/>
    <property type="match status" value="1"/>
</dbReference>
<dbReference type="InterPro" id="IPR029044">
    <property type="entry name" value="Nucleotide-diphossugar_trans"/>
</dbReference>
<feature type="domain" description="MobA-like NTP transferase" evidence="1">
    <location>
        <begin position="9"/>
        <end position="124"/>
    </location>
</feature>
<keyword evidence="3" id="KW-1185">Reference proteome</keyword>
<dbReference type="CDD" id="cd06915">
    <property type="entry name" value="NTP_transferase_WcbM_like"/>
    <property type="match status" value="1"/>
</dbReference>
<dbReference type="InterPro" id="IPR050486">
    <property type="entry name" value="Mannose-1P_guanyltransferase"/>
</dbReference>
<dbReference type="Proteomes" id="UP001272242">
    <property type="component" value="Unassembled WGS sequence"/>
</dbReference>
<dbReference type="InterPro" id="IPR025877">
    <property type="entry name" value="MobA-like_NTP_Trfase"/>
</dbReference>
<protein>
    <submittedName>
        <fullName evidence="2">Nucleotidyltransferase family protein</fullName>
    </submittedName>
</protein>
<organism evidence="2 3">
    <name type="scientific">Gemmata algarum</name>
    <dbReference type="NCBI Taxonomy" id="2975278"/>
    <lineage>
        <taxon>Bacteria</taxon>
        <taxon>Pseudomonadati</taxon>
        <taxon>Planctomycetota</taxon>
        <taxon>Planctomycetia</taxon>
        <taxon>Gemmatales</taxon>
        <taxon>Gemmataceae</taxon>
        <taxon>Gemmata</taxon>
    </lineage>
</organism>
<name>A0ABU5F7X7_9BACT</name>
<dbReference type="Pfam" id="PF12804">
    <property type="entry name" value="NTP_transf_3"/>
    <property type="match status" value="1"/>
</dbReference>
<evidence type="ECO:0000259" key="1">
    <source>
        <dbReference type="Pfam" id="PF12804"/>
    </source>
</evidence>
<evidence type="ECO:0000313" key="3">
    <source>
        <dbReference type="Proteomes" id="UP001272242"/>
    </source>
</evidence>
<evidence type="ECO:0000313" key="2">
    <source>
        <dbReference type="EMBL" id="MDY3563299.1"/>
    </source>
</evidence>
<dbReference type="SUPFAM" id="SSF53448">
    <property type="entry name" value="Nucleotide-diphospho-sugar transferases"/>
    <property type="match status" value="1"/>
</dbReference>
<dbReference type="PANTHER" id="PTHR22572">
    <property type="entry name" value="SUGAR-1-PHOSPHATE GUANYL TRANSFERASE"/>
    <property type="match status" value="1"/>
</dbReference>
<reference evidence="3" key="1">
    <citation type="journal article" date="2023" name="Mar. Drugs">
        <title>Gemmata algarum, a Novel Planctomycete Isolated from an Algal Mat, Displays Antimicrobial Activity.</title>
        <authorList>
            <person name="Kumar G."/>
            <person name="Kallscheuer N."/>
            <person name="Kashif M."/>
            <person name="Ahamad S."/>
            <person name="Jagadeeshwari U."/>
            <person name="Pannikurungottu S."/>
            <person name="Haufschild T."/>
            <person name="Kabuu M."/>
            <person name="Sasikala C."/>
            <person name="Jogler C."/>
            <person name="Ramana C."/>
        </authorList>
    </citation>
    <scope>NUCLEOTIDE SEQUENCE [LARGE SCALE GENOMIC DNA]</scope>
    <source>
        <strain evidence="3">JC673</strain>
    </source>
</reference>
<dbReference type="EMBL" id="JAXBLV010000234">
    <property type="protein sequence ID" value="MDY3563299.1"/>
    <property type="molecule type" value="Genomic_DNA"/>
</dbReference>
<sequence>MNDLASTPVLILAGGKATRLGDIAKAVPKALVPLAGRPFLDHQFADLHAQGVREVVMCIGHFADQIRDYVGDGARFGLRVRYSEDGAKPLGTGGAVRRALPLVSDRCFVLYGDSLLDVSYAAVLGALPPAGLAVMTVFRNENSYDTSNVVFQNGRLLRYSKRDRTPAMTHIDYGLSLLRRVAIERIPEHEPSDLAELYTALVDRGEMVGLEVTERFYEIGSPAGLREAEQFVRRRAG</sequence>
<gene>
    <name evidence="2" type="ORF">R5W23_004799</name>
</gene>
<dbReference type="RefSeq" id="WP_320689524.1">
    <property type="nucleotide sequence ID" value="NZ_JAXBLV010000234.1"/>
</dbReference>
<comment type="caution">
    <text evidence="2">The sequence shown here is derived from an EMBL/GenBank/DDBJ whole genome shotgun (WGS) entry which is preliminary data.</text>
</comment>